<accession>A0A5C2RS81</accession>
<keyword evidence="1" id="KW-1133">Transmembrane helix</keyword>
<evidence type="ECO:0000256" key="1">
    <source>
        <dbReference type="SAM" id="Phobius"/>
    </source>
</evidence>
<name>A0A5C2RS81_9APHY</name>
<keyword evidence="1" id="KW-0472">Membrane</keyword>
<gene>
    <name evidence="3" type="ORF">L227DRAFT_374616</name>
</gene>
<dbReference type="InterPro" id="IPR045338">
    <property type="entry name" value="DUF6535"/>
</dbReference>
<dbReference type="EMBL" id="ML122312">
    <property type="protein sequence ID" value="RPD54011.1"/>
    <property type="molecule type" value="Genomic_DNA"/>
</dbReference>
<feature type="transmembrane region" description="Helical" evidence="1">
    <location>
        <begin position="125"/>
        <end position="148"/>
    </location>
</feature>
<feature type="transmembrane region" description="Helical" evidence="1">
    <location>
        <begin position="215"/>
        <end position="240"/>
    </location>
</feature>
<feature type="transmembrane region" description="Helical" evidence="1">
    <location>
        <begin position="185"/>
        <end position="209"/>
    </location>
</feature>
<dbReference type="Proteomes" id="UP000313359">
    <property type="component" value="Unassembled WGS sequence"/>
</dbReference>
<organism evidence="3 4">
    <name type="scientific">Lentinus tigrinus ALCF2SS1-6</name>
    <dbReference type="NCBI Taxonomy" id="1328759"/>
    <lineage>
        <taxon>Eukaryota</taxon>
        <taxon>Fungi</taxon>
        <taxon>Dikarya</taxon>
        <taxon>Basidiomycota</taxon>
        <taxon>Agaricomycotina</taxon>
        <taxon>Agaricomycetes</taxon>
        <taxon>Polyporales</taxon>
        <taxon>Polyporaceae</taxon>
        <taxon>Lentinus</taxon>
    </lineage>
</organism>
<evidence type="ECO:0000259" key="2">
    <source>
        <dbReference type="Pfam" id="PF20153"/>
    </source>
</evidence>
<dbReference type="AlphaFoldDB" id="A0A5C2RS81"/>
<dbReference type="OrthoDB" id="3235960at2759"/>
<proteinExistence type="predicted"/>
<dbReference type="Pfam" id="PF20153">
    <property type="entry name" value="DUF6535"/>
    <property type="match status" value="1"/>
</dbReference>
<protein>
    <recommendedName>
        <fullName evidence="2">DUF6535 domain-containing protein</fullName>
    </recommendedName>
</protein>
<sequence length="692" mass="78406">MDASQLPTSPAPSGWMSTEEQREAAWKFCATAIKRHYEERLKRWNAELDMLLVFAGLFSTALTAFIVQSYPLLQPDNTDTVVLALAYMSSQLESYSISQPFVNSTQKTPFIPASDAAFTAPSSAIWINGLWFSSLVCTLSASSIAVLVKQWLHQYSQSLSGTSPEVARLRQYRYDSLLKWHVPEIIAALPMLLQLALALFLCGLLILLWTLNTLVAIPATILIFLLVWFTAATTFFPIFYRDCCYQSPQALTFFLFAQTGARVTSKVLRVVERFAHQAALETTSWTSRKYVTLAHLRDATRVLLTHLETVGGFSDWQAREKPDADAKHSELEQSLALTAYYTTFDNSMLNTTIIPCLSEMDALSARMSVRYADLLRDVTSKLATNEWKTWRPIMPFVLTILSLITCEPRKGAIRKVLQAMPRHPLCAIRSRLGMLYLLAMSQLVSRRIAAREAFHRILVYLQRSRIDTEACLMPGSSVLEDVEATFPLKPAEIEELVDLDRTESVSYYLTGIEYTVKYLLRHRARLERDGSPASERVKNLLRGFKLFLHFPTWRTRRSRQGVLLWALRYSELPLLIRKIRADPATADLVEDDLVRIFREALSVVERGYIAFGNGMGEAASRGARRALVTLQEDLKTMEIRLHFNGGSAQHGEHYAQIAAVSSEVAYMTLNVLRRYGSRVTPARWRPNSICTR</sequence>
<keyword evidence="1" id="KW-0812">Transmembrane</keyword>
<evidence type="ECO:0000313" key="4">
    <source>
        <dbReference type="Proteomes" id="UP000313359"/>
    </source>
</evidence>
<evidence type="ECO:0000313" key="3">
    <source>
        <dbReference type="EMBL" id="RPD54011.1"/>
    </source>
</evidence>
<feature type="transmembrane region" description="Helical" evidence="1">
    <location>
        <begin position="50"/>
        <end position="70"/>
    </location>
</feature>
<keyword evidence="4" id="KW-1185">Reference proteome</keyword>
<reference evidence="3" key="1">
    <citation type="journal article" date="2018" name="Genome Biol. Evol.">
        <title>Genomics and development of Lentinus tigrinus, a white-rot wood-decaying mushroom with dimorphic fruiting bodies.</title>
        <authorList>
            <person name="Wu B."/>
            <person name="Xu Z."/>
            <person name="Knudson A."/>
            <person name="Carlson A."/>
            <person name="Chen N."/>
            <person name="Kovaka S."/>
            <person name="LaButti K."/>
            <person name="Lipzen A."/>
            <person name="Pennachio C."/>
            <person name="Riley R."/>
            <person name="Schakwitz W."/>
            <person name="Umezawa K."/>
            <person name="Ohm R.A."/>
            <person name="Grigoriev I.V."/>
            <person name="Nagy L.G."/>
            <person name="Gibbons J."/>
            <person name="Hibbett D."/>
        </authorList>
    </citation>
    <scope>NUCLEOTIDE SEQUENCE [LARGE SCALE GENOMIC DNA]</scope>
    <source>
        <strain evidence="3">ALCF2SS1-6</strain>
    </source>
</reference>
<feature type="domain" description="DUF6535" evidence="2">
    <location>
        <begin position="26"/>
        <end position="210"/>
    </location>
</feature>